<dbReference type="SUPFAM" id="SSF69118">
    <property type="entry name" value="AhpD-like"/>
    <property type="match status" value="1"/>
</dbReference>
<reference evidence="2 3" key="1">
    <citation type="submission" date="2022-02" db="EMBL/GenBank/DDBJ databases">
        <title>Genome of Erysipelotrichaceae sp. nov. NSJ-176 isolated from human feces.</title>
        <authorList>
            <person name="Abdugheni R."/>
        </authorList>
    </citation>
    <scope>NUCLEOTIDE SEQUENCE [LARGE SCALE GENOMIC DNA]</scope>
    <source>
        <strain evidence="2 3">NSJ-176</strain>
    </source>
</reference>
<feature type="domain" description="Carboxymuconolactone decarboxylase-like" evidence="1">
    <location>
        <begin position="150"/>
        <end position="231"/>
    </location>
</feature>
<proteinExistence type="predicted"/>
<dbReference type="PANTHER" id="PTHR33570:SF2">
    <property type="entry name" value="CARBOXYMUCONOLACTONE DECARBOXYLASE-LIKE DOMAIN-CONTAINING PROTEIN"/>
    <property type="match status" value="1"/>
</dbReference>
<keyword evidence="3" id="KW-1185">Reference proteome</keyword>
<dbReference type="InterPro" id="IPR029032">
    <property type="entry name" value="AhpD-like"/>
</dbReference>
<sequence length="233" mass="26508">MKTCLKNLWDTDVEFIERMDLFLKDVEDEPELNERTRTLAICASLVGCQALDVFTCIVEDTLEVSLKAIELKELLYQACAYLGYGKVYPFIQQTNGILKQKQINLPLPSQSTTSKQTRLKKGSQAQVDIFGEHMKDFYKSGSKDSVHINRWLAENCFGDYYTRNGLTLREREMITYCFLAAQGGCEPQLNSHIKANIRIGNDEAQLISILSQCLPYIGYPRSLNALRCIKEAV</sequence>
<dbReference type="RefSeq" id="WP_233509554.1">
    <property type="nucleotide sequence ID" value="NZ_JAKVPQ010000011.1"/>
</dbReference>
<evidence type="ECO:0000313" key="2">
    <source>
        <dbReference type="EMBL" id="MCH4286196.1"/>
    </source>
</evidence>
<comment type="caution">
    <text evidence="2">The sequence shown here is derived from an EMBL/GenBank/DDBJ whole genome shotgun (WGS) entry which is preliminary data.</text>
</comment>
<name>A0ABS9R953_9FIRM</name>
<dbReference type="EMBL" id="JAKVPQ010000011">
    <property type="protein sequence ID" value="MCH4286196.1"/>
    <property type="molecule type" value="Genomic_DNA"/>
</dbReference>
<dbReference type="PANTHER" id="PTHR33570">
    <property type="entry name" value="4-CARBOXYMUCONOLACTONE DECARBOXYLASE FAMILY PROTEIN"/>
    <property type="match status" value="1"/>
</dbReference>
<protein>
    <submittedName>
        <fullName evidence="2">Carboxymuconolactone decarboxylase family protein</fullName>
    </submittedName>
</protein>
<dbReference type="Gene3D" id="1.20.1290.10">
    <property type="entry name" value="AhpD-like"/>
    <property type="match status" value="1"/>
</dbReference>
<evidence type="ECO:0000313" key="3">
    <source>
        <dbReference type="Proteomes" id="UP001202402"/>
    </source>
</evidence>
<dbReference type="InterPro" id="IPR003779">
    <property type="entry name" value="CMD-like"/>
</dbReference>
<gene>
    <name evidence="2" type="ORF">LQE99_13805</name>
</gene>
<dbReference type="InterPro" id="IPR052512">
    <property type="entry name" value="4CMD/NDH-1_regulator"/>
</dbReference>
<evidence type="ECO:0000259" key="1">
    <source>
        <dbReference type="Pfam" id="PF02627"/>
    </source>
</evidence>
<dbReference type="Pfam" id="PF02627">
    <property type="entry name" value="CMD"/>
    <property type="match status" value="1"/>
</dbReference>
<organism evidence="2 3">
    <name type="scientific">Amedibacillus hominis</name>
    <dbReference type="NCBI Taxonomy" id="2897776"/>
    <lineage>
        <taxon>Bacteria</taxon>
        <taxon>Bacillati</taxon>
        <taxon>Bacillota</taxon>
        <taxon>Erysipelotrichia</taxon>
        <taxon>Erysipelotrichales</taxon>
        <taxon>Erysipelotrichaceae</taxon>
        <taxon>Amedibacillus</taxon>
    </lineage>
</organism>
<accession>A0ABS9R953</accession>
<dbReference type="Proteomes" id="UP001202402">
    <property type="component" value="Unassembled WGS sequence"/>
</dbReference>